<dbReference type="NCBIfam" id="NF004349">
    <property type="entry name" value="PRK05729.1"/>
    <property type="match status" value="1"/>
</dbReference>
<evidence type="ECO:0000256" key="8">
    <source>
        <dbReference type="ARBA" id="ARBA00029936"/>
    </source>
</evidence>
<organism evidence="13 14">
    <name type="scientific">Coccomyxa subellipsoidea</name>
    <dbReference type="NCBI Taxonomy" id="248742"/>
    <lineage>
        <taxon>Eukaryota</taxon>
        <taxon>Viridiplantae</taxon>
        <taxon>Chlorophyta</taxon>
        <taxon>core chlorophytes</taxon>
        <taxon>Trebouxiophyceae</taxon>
        <taxon>Trebouxiophyceae incertae sedis</taxon>
        <taxon>Coccomyxaceae</taxon>
        <taxon>Coccomyxa</taxon>
    </lineage>
</organism>
<evidence type="ECO:0000259" key="11">
    <source>
        <dbReference type="Pfam" id="PF00133"/>
    </source>
</evidence>
<dbReference type="Gene3D" id="3.40.50.620">
    <property type="entry name" value="HUPs"/>
    <property type="match status" value="2"/>
</dbReference>
<evidence type="ECO:0000256" key="7">
    <source>
        <dbReference type="ARBA" id="ARBA00023146"/>
    </source>
</evidence>
<evidence type="ECO:0000256" key="4">
    <source>
        <dbReference type="ARBA" id="ARBA00022741"/>
    </source>
</evidence>
<dbReference type="EMBL" id="JALJOT010000001">
    <property type="protein sequence ID" value="KAK9918352.1"/>
    <property type="molecule type" value="Genomic_DNA"/>
</dbReference>
<dbReference type="InterPro" id="IPR037118">
    <property type="entry name" value="Val-tRNA_synth_C_sf"/>
</dbReference>
<comment type="caution">
    <text evidence="13">The sequence shown here is derived from an EMBL/GenBank/DDBJ whole genome shotgun (WGS) entry which is preliminary data.</text>
</comment>
<dbReference type="SUPFAM" id="SSF50677">
    <property type="entry name" value="ValRS/IleRS/LeuRS editing domain"/>
    <property type="match status" value="1"/>
</dbReference>
<evidence type="ECO:0000313" key="14">
    <source>
        <dbReference type="Proteomes" id="UP001491310"/>
    </source>
</evidence>
<dbReference type="PANTHER" id="PTHR11946">
    <property type="entry name" value="VALYL-TRNA SYNTHETASES"/>
    <property type="match status" value="1"/>
</dbReference>
<evidence type="ECO:0000256" key="10">
    <source>
        <dbReference type="SAM" id="MobiDB-lite"/>
    </source>
</evidence>
<feature type="domain" description="Aminoacyl-tRNA synthetase class Ia" evidence="11">
    <location>
        <begin position="118"/>
        <end position="741"/>
    </location>
</feature>
<gene>
    <name evidence="13" type="ORF">WJX75_003428</name>
</gene>
<dbReference type="CDD" id="cd07962">
    <property type="entry name" value="Anticodon_Ia_Val"/>
    <property type="match status" value="1"/>
</dbReference>
<dbReference type="InterPro" id="IPR002300">
    <property type="entry name" value="aa-tRNA-synth_Ia"/>
</dbReference>
<comment type="similarity">
    <text evidence="1 9">Belongs to the class-I aminoacyl-tRNA synthetase family.</text>
</comment>
<dbReference type="InterPro" id="IPR001412">
    <property type="entry name" value="aa-tRNA-synth_I_CS"/>
</dbReference>
<dbReference type="SUPFAM" id="SSF52374">
    <property type="entry name" value="Nucleotidylyl transferase"/>
    <property type="match status" value="1"/>
</dbReference>
<dbReference type="PROSITE" id="PS00178">
    <property type="entry name" value="AA_TRNA_LIGASE_I"/>
    <property type="match status" value="1"/>
</dbReference>
<dbReference type="Gene3D" id="1.10.287.380">
    <property type="entry name" value="Valyl-tRNA synthetase, C-terminal domain"/>
    <property type="match status" value="1"/>
</dbReference>
<dbReference type="EC" id="6.1.1.9" evidence="2"/>
<evidence type="ECO:0000313" key="13">
    <source>
        <dbReference type="EMBL" id="KAK9918352.1"/>
    </source>
</evidence>
<keyword evidence="5 9" id="KW-0067">ATP-binding</keyword>
<keyword evidence="6 9" id="KW-0648">Protein biosynthesis</keyword>
<evidence type="ECO:0000256" key="6">
    <source>
        <dbReference type="ARBA" id="ARBA00022917"/>
    </source>
</evidence>
<dbReference type="Gene3D" id="1.10.730.10">
    <property type="entry name" value="Isoleucyl-tRNA Synthetase, Domain 1"/>
    <property type="match status" value="1"/>
</dbReference>
<dbReference type="CDD" id="cd00817">
    <property type="entry name" value="ValRS_core"/>
    <property type="match status" value="1"/>
</dbReference>
<dbReference type="HAMAP" id="MF_02004">
    <property type="entry name" value="Val_tRNA_synth_type1"/>
    <property type="match status" value="1"/>
</dbReference>
<feature type="region of interest" description="Disordered" evidence="10">
    <location>
        <begin position="1"/>
        <end position="79"/>
    </location>
</feature>
<keyword evidence="3 9" id="KW-0436">Ligase</keyword>
<keyword evidence="4 9" id="KW-0547">Nucleotide-binding</keyword>
<evidence type="ECO:0000256" key="2">
    <source>
        <dbReference type="ARBA" id="ARBA00013169"/>
    </source>
</evidence>
<keyword evidence="14" id="KW-1185">Reference proteome</keyword>
<feature type="domain" description="Methionyl/Valyl/Leucyl/Isoleucyl-tRNA synthetase anticodon-binding" evidence="12">
    <location>
        <begin position="787"/>
        <end position="951"/>
    </location>
</feature>
<dbReference type="PANTHER" id="PTHR11946:SF109">
    <property type="entry name" value="VALINE--TRNA LIGASE"/>
    <property type="match status" value="1"/>
</dbReference>
<dbReference type="Proteomes" id="UP001491310">
    <property type="component" value="Unassembled WGS sequence"/>
</dbReference>
<keyword evidence="7 9" id="KW-0030">Aminoacyl-tRNA synthetase</keyword>
<dbReference type="InterPro" id="IPR033705">
    <property type="entry name" value="Anticodon_Ia_Val"/>
</dbReference>
<protein>
    <recommendedName>
        <fullName evidence="2">valine--tRNA ligase</fullName>
        <ecNumber evidence="2">6.1.1.9</ecNumber>
    </recommendedName>
    <alternativeName>
        <fullName evidence="8">Valyl-tRNA synthetase</fullName>
    </alternativeName>
</protein>
<dbReference type="Gene3D" id="3.90.740.10">
    <property type="entry name" value="Valyl/Leucyl/Isoleucyl-tRNA synthetase, editing domain"/>
    <property type="match status" value="1"/>
</dbReference>
<dbReference type="PRINTS" id="PR00986">
    <property type="entry name" value="TRNASYNTHVAL"/>
</dbReference>
<feature type="compositionally biased region" description="Basic and acidic residues" evidence="10">
    <location>
        <begin position="25"/>
        <end position="41"/>
    </location>
</feature>
<proteinExistence type="inferred from homology"/>
<evidence type="ECO:0000256" key="5">
    <source>
        <dbReference type="ARBA" id="ARBA00022840"/>
    </source>
</evidence>
<dbReference type="InterPro" id="IPR014729">
    <property type="entry name" value="Rossmann-like_a/b/a_fold"/>
</dbReference>
<accession>A0ABR2Z2E8</accession>
<name>A0ABR2Z2E8_9CHLO</name>
<evidence type="ECO:0000256" key="1">
    <source>
        <dbReference type="ARBA" id="ARBA00005594"/>
    </source>
</evidence>
<reference evidence="13 14" key="1">
    <citation type="journal article" date="2024" name="Nat. Commun.">
        <title>Phylogenomics reveals the evolutionary origins of lichenization in chlorophyte algae.</title>
        <authorList>
            <person name="Puginier C."/>
            <person name="Libourel C."/>
            <person name="Otte J."/>
            <person name="Skaloud P."/>
            <person name="Haon M."/>
            <person name="Grisel S."/>
            <person name="Petersen M."/>
            <person name="Berrin J.G."/>
            <person name="Delaux P.M."/>
            <person name="Dal Grande F."/>
            <person name="Keller J."/>
        </authorList>
    </citation>
    <scope>NUCLEOTIDE SEQUENCE [LARGE SCALE GENOMIC DNA]</scope>
    <source>
        <strain evidence="13 14">SAG 216-7</strain>
    </source>
</reference>
<feature type="compositionally biased region" description="Basic and acidic residues" evidence="10">
    <location>
        <begin position="48"/>
        <end position="78"/>
    </location>
</feature>
<dbReference type="NCBIfam" id="TIGR00422">
    <property type="entry name" value="valS"/>
    <property type="match status" value="1"/>
</dbReference>
<evidence type="ECO:0000256" key="9">
    <source>
        <dbReference type="RuleBase" id="RU363035"/>
    </source>
</evidence>
<dbReference type="Pfam" id="PF00133">
    <property type="entry name" value="tRNA-synt_1"/>
    <property type="match status" value="1"/>
</dbReference>
<dbReference type="InterPro" id="IPR002303">
    <property type="entry name" value="Valyl-tRNA_ligase"/>
</dbReference>
<dbReference type="InterPro" id="IPR013155">
    <property type="entry name" value="M/V/L/I-tRNA-synth_anticd-bd"/>
</dbReference>
<evidence type="ECO:0000256" key="3">
    <source>
        <dbReference type="ARBA" id="ARBA00022598"/>
    </source>
</evidence>
<dbReference type="Pfam" id="PF08264">
    <property type="entry name" value="Anticodon_1"/>
    <property type="match status" value="1"/>
</dbReference>
<dbReference type="InterPro" id="IPR009008">
    <property type="entry name" value="Val/Leu/Ile-tRNA-synth_edit"/>
</dbReference>
<dbReference type="InterPro" id="IPR009080">
    <property type="entry name" value="tRNAsynth_Ia_anticodon-bd"/>
</dbReference>
<sequence>MRCEAQPASVASTKPSENGEAAPEDPEKKAKKEAKAREKAAKKAKAVQKAEDAKAKASKEGDSKKAKAKKEAEEKKAAEAQAVQQLIEAARATPKGQKKDYSTEMPKGYDPKFVEAATYAWWEDCGYFKPDDKSDAEQFTIVIPPPNVTGSLHLGHALMVSIEDTLMRWHRMSGRNALWVPGTDHAGIATQTVVEKQLQRERGITRHDLGREAFVGEVFKWVDIYGGKILDQLRRMGGSPDWARLAFTMDEKLSAAVLEAFLRLHSEGLIYRDNRLVNWCTRLKTAVSDIEVDYIDIPENFELAVPGYDEKVKFGVLTSFAYPLEDGGGEVVVATTRPETMLGDTAVAVHPDDPRYAHLHGKHVVHPLDGRKIPIITDAELVDMAFGTGAVKITPAHDPNDFATGKRHSLDFINILTNDGAINERGGHFAGQPRFQARKTVVDWLKEKGLYRGEAGNAMRLGLCSRSKDVIEPVLKPQWWVSCKGMADDACAAVRDGRISIHPAEFKATWFRWLENIRDWCISRQLWFGHRIPAYYVTLEGEGTSAQPGTMEERMDRWVVARDAESARKVAEERFPGKLQNLVQDDDVLDTWFSSGLFPFSVFGWPEQTPDLAKYYPTTLLETGHDILFFWVARMVMMGMKLTGEVPFRQIYLHSMVRDAHGRKMSKSLGNVIDPLHVIEGISLEGLYATLEGGNLDKNEVERAKQGQKADFPEGIEECGTDALRFTLLSYTSQAQSVNLDIKRVVANRYWCNKLWNAIKFALERLDDDFRPSPQMPAPAELPLACRWVLSRLNAATQKVVSGFETYSFAEGTQALHGWWQYDLCDVFIELVKPVIPRAGSEGEAASTEAASSSSPEEQRAYKDTLWLCLDTGLRLLHPFMPFVTEELWQRLPGRREQAGGVASIMIASYPAAQPSWADQTSEAELALILDIVKAARSLRSDYDLKSKQRQALHIECKVASSADVLRRGSGLIGTLALSDAVKVLKEGQEALKGCGVYVVNDATSVCLDLEGIVDPQKEAEKLQAKQAKLAEQIAALNTKRGMKDYEEKTPEEFRRVDAEKLKSLEDEEKMLQQHLKSMQEWAQQK</sequence>
<dbReference type="SUPFAM" id="SSF47323">
    <property type="entry name" value="Anticodon-binding domain of a subclass of class I aminoacyl-tRNA synthetases"/>
    <property type="match status" value="1"/>
</dbReference>
<evidence type="ECO:0000259" key="12">
    <source>
        <dbReference type="Pfam" id="PF08264"/>
    </source>
</evidence>